<dbReference type="KEGG" id="egt:105977832"/>
<protein>
    <recommendedName>
        <fullName evidence="3">Cystatin domain-containing protein</fullName>
    </recommendedName>
</protein>
<sequence length="238" mass="26445">MNQVKTEAIPMKGKPGGGPRVWFDGDRTDIDPLYIKDSEDAAALAIDVYNKTHLNRYSVVEVLSATGLGLKVIVTFTAKPEPGDDDKNLVTFVAFTHILNESYKFVISVKILHPAHLRPIDSVSEEKEPVGMFRDGPVLYGPDCTTCCDDETKNILNESTDLALEVYNKTHMEIYNLLVLVSATGHLSTGSNSKVDLMFTAEPDPVRLAHLGDPRTRSFQARVSFSHKYVEFVDHVSY</sequence>
<evidence type="ECO:0000313" key="1">
    <source>
        <dbReference type="EMBL" id="EYU20208.1"/>
    </source>
</evidence>
<reference evidence="1 2" key="1">
    <citation type="journal article" date="2013" name="Proc. Natl. Acad. Sci. U.S.A.">
        <title>Fine-scale variation in meiotic recombination in Mimulus inferred from population shotgun sequencing.</title>
        <authorList>
            <person name="Hellsten U."/>
            <person name="Wright K.M."/>
            <person name="Jenkins J."/>
            <person name="Shu S."/>
            <person name="Yuan Y."/>
            <person name="Wessler S.R."/>
            <person name="Schmutz J."/>
            <person name="Willis J.H."/>
            <person name="Rokhsar D.S."/>
        </authorList>
    </citation>
    <scope>NUCLEOTIDE SEQUENCE [LARGE SCALE GENOMIC DNA]</scope>
    <source>
        <strain evidence="2">cv. DUN x IM62</strain>
    </source>
</reference>
<keyword evidence="2" id="KW-1185">Reference proteome</keyword>
<name>A0A022PZ88_ERYGU</name>
<evidence type="ECO:0000313" key="2">
    <source>
        <dbReference type="Proteomes" id="UP000030748"/>
    </source>
</evidence>
<organism evidence="1 2">
    <name type="scientific">Erythranthe guttata</name>
    <name type="common">Yellow monkey flower</name>
    <name type="synonym">Mimulus guttatus</name>
    <dbReference type="NCBI Taxonomy" id="4155"/>
    <lineage>
        <taxon>Eukaryota</taxon>
        <taxon>Viridiplantae</taxon>
        <taxon>Streptophyta</taxon>
        <taxon>Embryophyta</taxon>
        <taxon>Tracheophyta</taxon>
        <taxon>Spermatophyta</taxon>
        <taxon>Magnoliopsida</taxon>
        <taxon>eudicotyledons</taxon>
        <taxon>Gunneridae</taxon>
        <taxon>Pentapetalae</taxon>
        <taxon>asterids</taxon>
        <taxon>lamiids</taxon>
        <taxon>Lamiales</taxon>
        <taxon>Phrymaceae</taxon>
        <taxon>Erythranthe</taxon>
    </lineage>
</organism>
<dbReference type="AlphaFoldDB" id="A0A022PZ88"/>
<proteinExistence type="predicted"/>
<gene>
    <name evidence="1" type="ORF">MIMGU_mgv1a012848mg</name>
</gene>
<dbReference type="Proteomes" id="UP000030748">
    <property type="component" value="Unassembled WGS sequence"/>
</dbReference>
<accession>A0A022PZ88</accession>
<dbReference type="EMBL" id="KI632289">
    <property type="protein sequence ID" value="EYU20208.1"/>
    <property type="molecule type" value="Genomic_DNA"/>
</dbReference>
<evidence type="ECO:0008006" key="3">
    <source>
        <dbReference type="Google" id="ProtNLM"/>
    </source>
</evidence>